<evidence type="ECO:0000313" key="4">
    <source>
        <dbReference type="Proteomes" id="UP000601789"/>
    </source>
</evidence>
<dbReference type="InterPro" id="IPR051047">
    <property type="entry name" value="AccD/PCCB"/>
</dbReference>
<dbReference type="InterPro" id="IPR011762">
    <property type="entry name" value="COA_CT_N"/>
</dbReference>
<dbReference type="PANTHER" id="PTHR43842">
    <property type="entry name" value="PROPIONYL-COA CARBOXYLASE BETA CHAIN"/>
    <property type="match status" value="1"/>
</dbReference>
<dbReference type="PROSITE" id="PS50980">
    <property type="entry name" value="COA_CT_NTER"/>
    <property type="match status" value="1"/>
</dbReference>
<accession>A0ABS0SEE7</accession>
<evidence type="ECO:0000259" key="1">
    <source>
        <dbReference type="PROSITE" id="PS50980"/>
    </source>
</evidence>
<dbReference type="SUPFAM" id="SSF52096">
    <property type="entry name" value="ClpP/crotonase"/>
    <property type="match status" value="2"/>
</dbReference>
<gene>
    <name evidence="3" type="ORF">IOD40_13470</name>
</gene>
<dbReference type="PROSITE" id="PS50989">
    <property type="entry name" value="COA_CT_CTER"/>
    <property type="match status" value="1"/>
</dbReference>
<reference evidence="3 4" key="1">
    <citation type="submission" date="2020-10" db="EMBL/GenBank/DDBJ databases">
        <title>Aquamicrobium zhengzhouensis sp. nov., a exopolysaccharide producing bacterium isolated from farmland soil.</title>
        <authorList>
            <person name="Wang X."/>
        </authorList>
    </citation>
    <scope>NUCLEOTIDE SEQUENCE [LARGE SCALE GENOMIC DNA]</scope>
    <source>
        <strain evidence="4">cd-1</strain>
    </source>
</reference>
<dbReference type="InterPro" id="IPR029045">
    <property type="entry name" value="ClpP/crotonase-like_dom_sf"/>
</dbReference>
<dbReference type="Proteomes" id="UP000601789">
    <property type="component" value="Unassembled WGS sequence"/>
</dbReference>
<dbReference type="Pfam" id="PF01039">
    <property type="entry name" value="Carboxyl_trans"/>
    <property type="match status" value="1"/>
</dbReference>
<name>A0ABS0SEE7_9HYPH</name>
<dbReference type="InterPro" id="IPR034733">
    <property type="entry name" value="AcCoA_carboxyl_beta"/>
</dbReference>
<feature type="domain" description="CoA carboxyltransferase C-terminal" evidence="2">
    <location>
        <begin position="279"/>
        <end position="535"/>
    </location>
</feature>
<protein>
    <submittedName>
        <fullName evidence="3">Propionyl-CoA carboxylase</fullName>
    </submittedName>
</protein>
<dbReference type="EMBL" id="JADGMQ010000009">
    <property type="protein sequence ID" value="MBI1621665.1"/>
    <property type="molecule type" value="Genomic_DNA"/>
</dbReference>
<evidence type="ECO:0000259" key="2">
    <source>
        <dbReference type="PROSITE" id="PS50989"/>
    </source>
</evidence>
<sequence>MSTNTSASEAKIEQQDWSAEVADLRRRRALSEAMGGPTAVEYQHGLGKMTARERIARLCDEESFREFGSLTGKAKYDDDGELAEFTPANSVVGSGQVNGRHICVAADDFTIRGGSSEAANPDKWIYLERLALETANPLIRLVDTAGGSVKLLDQNQTTRFPDYSKWPVFPLLESVPVVGVALGSCAGLGALKVLASHFSIMVRDTSQVFAAGPPVVKQALGIDIDKNELGGYKVHARHSGLVDNEAIDEADALEQVRKFLSYLPQNVWSLPKRVPCDDPVDREEEFLDTVIPRNRRKVYDPRKIVAAICDCDSLFEIGRYYGRSVITQLARLNGVPVGIMIGDPREAGGAMTLSSATKIERFVELCDRFHLPVINFVDQPGNMTGPEAERAGTLRGALRVMKVIEKAKVPWVSIVVRRAFGLAGGLHGAQYGMDGHRRPLNHRFGWPSARWGSIPIEGGVAAAYKRDIAAAPDPVARRQELEEHYNRLSSPLRTAERFLIVDIIEPRKTRKLLCDWIDLCQERMRINVEGQGRIT</sequence>
<dbReference type="Gene3D" id="3.90.226.10">
    <property type="entry name" value="2-enoyl-CoA Hydratase, Chain A, domain 1"/>
    <property type="match status" value="2"/>
</dbReference>
<keyword evidence="4" id="KW-1185">Reference proteome</keyword>
<comment type="caution">
    <text evidence="3">The sequence shown here is derived from an EMBL/GenBank/DDBJ whole genome shotgun (WGS) entry which is preliminary data.</text>
</comment>
<feature type="domain" description="CoA carboxyltransferase N-terminal" evidence="1">
    <location>
        <begin position="16"/>
        <end position="275"/>
    </location>
</feature>
<dbReference type="PANTHER" id="PTHR43842:SF2">
    <property type="entry name" value="PROPIONYL-COA CARBOXYLASE BETA CHAIN, MITOCHONDRIAL"/>
    <property type="match status" value="1"/>
</dbReference>
<organism evidence="3 4">
    <name type="scientific">Aquamicrobium zhengzhouense</name>
    <dbReference type="NCBI Taxonomy" id="2781738"/>
    <lineage>
        <taxon>Bacteria</taxon>
        <taxon>Pseudomonadati</taxon>
        <taxon>Pseudomonadota</taxon>
        <taxon>Alphaproteobacteria</taxon>
        <taxon>Hyphomicrobiales</taxon>
        <taxon>Phyllobacteriaceae</taxon>
        <taxon>Aquamicrobium</taxon>
    </lineage>
</organism>
<dbReference type="InterPro" id="IPR011763">
    <property type="entry name" value="COA_CT_C"/>
</dbReference>
<proteinExistence type="predicted"/>
<evidence type="ECO:0000313" key="3">
    <source>
        <dbReference type="EMBL" id="MBI1621665.1"/>
    </source>
</evidence>
<dbReference type="RefSeq" id="WP_198477093.1">
    <property type="nucleotide sequence ID" value="NZ_JADGMQ010000009.1"/>
</dbReference>